<organism evidence="6 7">
    <name type="scientific">Microbacterium panaciterrae</name>
    <dbReference type="NCBI Taxonomy" id="985759"/>
    <lineage>
        <taxon>Bacteria</taxon>
        <taxon>Bacillati</taxon>
        <taxon>Actinomycetota</taxon>
        <taxon>Actinomycetes</taxon>
        <taxon>Micrococcales</taxon>
        <taxon>Microbacteriaceae</taxon>
        <taxon>Microbacterium</taxon>
    </lineage>
</organism>
<dbReference type="PANTHER" id="PTHR30055">
    <property type="entry name" value="HTH-TYPE TRANSCRIPTIONAL REGULATOR RUTR"/>
    <property type="match status" value="1"/>
</dbReference>
<dbReference type="InterPro" id="IPR009057">
    <property type="entry name" value="Homeodomain-like_sf"/>
</dbReference>
<accession>A0ABP8PQG3</accession>
<evidence type="ECO:0000313" key="6">
    <source>
        <dbReference type="EMBL" id="GAA4490181.1"/>
    </source>
</evidence>
<keyword evidence="7" id="KW-1185">Reference proteome</keyword>
<comment type="caution">
    <text evidence="6">The sequence shown here is derived from an EMBL/GenBank/DDBJ whole genome shotgun (WGS) entry which is preliminary data.</text>
</comment>
<feature type="domain" description="HTH tetR-type" evidence="5">
    <location>
        <begin position="6"/>
        <end position="66"/>
    </location>
</feature>
<proteinExistence type="predicted"/>
<dbReference type="Gene3D" id="1.10.10.60">
    <property type="entry name" value="Homeodomain-like"/>
    <property type="match status" value="1"/>
</dbReference>
<sequence length="193" mass="19867">MTALTGPHRAALIEATVAEFAAAGYEGASLNRILRAAALSKSSFYHAAGSKAELFDAVVRALVDDVRAVWVVPDPAGFDAPDFWARVDSALAGFAALAGEPALAMLGRIFYLPAQDGTARTEVLGAVRSWVAAVLAAGRSAGAVHADLPIELQTAAVFGLLRGIDEWALSGDADAAEGARAPGILLRRMLGVG</sequence>
<evidence type="ECO:0000256" key="3">
    <source>
        <dbReference type="ARBA" id="ARBA00023163"/>
    </source>
</evidence>
<dbReference type="Gene3D" id="1.10.357.10">
    <property type="entry name" value="Tetracycline Repressor, domain 2"/>
    <property type="match status" value="1"/>
</dbReference>
<feature type="DNA-binding region" description="H-T-H motif" evidence="4">
    <location>
        <begin position="29"/>
        <end position="48"/>
    </location>
</feature>
<dbReference type="SUPFAM" id="SSF46689">
    <property type="entry name" value="Homeodomain-like"/>
    <property type="match status" value="1"/>
</dbReference>
<dbReference type="InterPro" id="IPR050109">
    <property type="entry name" value="HTH-type_TetR-like_transc_reg"/>
</dbReference>
<dbReference type="EMBL" id="BAABGP010000022">
    <property type="protein sequence ID" value="GAA4490181.1"/>
    <property type="molecule type" value="Genomic_DNA"/>
</dbReference>
<dbReference type="Pfam" id="PF00440">
    <property type="entry name" value="TetR_N"/>
    <property type="match status" value="1"/>
</dbReference>
<evidence type="ECO:0000259" key="5">
    <source>
        <dbReference type="PROSITE" id="PS50977"/>
    </source>
</evidence>
<reference evidence="7" key="1">
    <citation type="journal article" date="2019" name="Int. J. Syst. Evol. Microbiol.">
        <title>The Global Catalogue of Microorganisms (GCM) 10K type strain sequencing project: providing services to taxonomists for standard genome sequencing and annotation.</title>
        <authorList>
            <consortium name="The Broad Institute Genomics Platform"/>
            <consortium name="The Broad Institute Genome Sequencing Center for Infectious Disease"/>
            <person name="Wu L."/>
            <person name="Ma J."/>
        </authorList>
    </citation>
    <scope>NUCLEOTIDE SEQUENCE [LARGE SCALE GENOMIC DNA]</scope>
    <source>
        <strain evidence="7">JCM 17839</strain>
    </source>
</reference>
<dbReference type="Proteomes" id="UP001500731">
    <property type="component" value="Unassembled WGS sequence"/>
</dbReference>
<evidence type="ECO:0000256" key="4">
    <source>
        <dbReference type="PROSITE-ProRule" id="PRU00335"/>
    </source>
</evidence>
<dbReference type="PROSITE" id="PS50977">
    <property type="entry name" value="HTH_TETR_2"/>
    <property type="match status" value="1"/>
</dbReference>
<keyword evidence="2 4" id="KW-0238">DNA-binding</keyword>
<dbReference type="InterPro" id="IPR001647">
    <property type="entry name" value="HTH_TetR"/>
</dbReference>
<dbReference type="RefSeq" id="WP_345188429.1">
    <property type="nucleotide sequence ID" value="NZ_BAABGP010000022.1"/>
</dbReference>
<evidence type="ECO:0000313" key="7">
    <source>
        <dbReference type="Proteomes" id="UP001500731"/>
    </source>
</evidence>
<evidence type="ECO:0000256" key="2">
    <source>
        <dbReference type="ARBA" id="ARBA00023125"/>
    </source>
</evidence>
<dbReference type="PANTHER" id="PTHR30055:SF234">
    <property type="entry name" value="HTH-TYPE TRANSCRIPTIONAL REGULATOR BETI"/>
    <property type="match status" value="1"/>
</dbReference>
<gene>
    <name evidence="6" type="ORF">GCM10023171_32290</name>
</gene>
<evidence type="ECO:0000256" key="1">
    <source>
        <dbReference type="ARBA" id="ARBA00023015"/>
    </source>
</evidence>
<keyword evidence="1" id="KW-0805">Transcription regulation</keyword>
<keyword evidence="3" id="KW-0804">Transcription</keyword>
<protein>
    <recommendedName>
        <fullName evidence="5">HTH tetR-type domain-containing protein</fullName>
    </recommendedName>
</protein>
<name>A0ABP8PQG3_9MICO</name>